<dbReference type="STRING" id="858640.A3K86_03645"/>
<evidence type="ECO:0000313" key="1">
    <source>
        <dbReference type="EMBL" id="OAN18025.1"/>
    </source>
</evidence>
<organism evidence="1 2">
    <name type="scientific">Photobacterium jeanii</name>
    <dbReference type="NCBI Taxonomy" id="858640"/>
    <lineage>
        <taxon>Bacteria</taxon>
        <taxon>Pseudomonadati</taxon>
        <taxon>Pseudomonadota</taxon>
        <taxon>Gammaproteobacteria</taxon>
        <taxon>Vibrionales</taxon>
        <taxon>Vibrionaceae</taxon>
        <taxon>Photobacterium</taxon>
    </lineage>
</organism>
<dbReference type="OrthoDB" id="5829824at2"/>
<sequence length="87" mass="9661">MLNLNKLKKLIQISKVMELNLRDDNVKTCIVAVSLDDGIHETNLSEALMSGYRSQSTVFMNALKCTVEFKAASNILTTEIEKSLTAL</sequence>
<proteinExistence type="predicted"/>
<protein>
    <submittedName>
        <fullName evidence="1">Uncharacterized protein</fullName>
    </submittedName>
</protein>
<accession>A0A178KLZ7</accession>
<dbReference type="RefSeq" id="WP_068327852.1">
    <property type="nucleotide sequence ID" value="NZ_LVHF01000012.1"/>
</dbReference>
<keyword evidence="2" id="KW-1185">Reference proteome</keyword>
<comment type="caution">
    <text evidence="1">The sequence shown here is derived from an EMBL/GenBank/DDBJ whole genome shotgun (WGS) entry which is preliminary data.</text>
</comment>
<gene>
    <name evidence="1" type="ORF">A3K86_03645</name>
</gene>
<reference evidence="1 2" key="1">
    <citation type="submission" date="2016-03" db="EMBL/GenBank/DDBJ databases">
        <title>Photobacterium proteolyticum sp. nov. a protease producing bacterium isolated from ocean sediments of Laizhou Bay.</title>
        <authorList>
            <person name="Li Y."/>
        </authorList>
    </citation>
    <scope>NUCLEOTIDE SEQUENCE [LARGE SCALE GENOMIC DNA]</scope>
    <source>
        <strain evidence="1 2">R-40508</strain>
    </source>
</reference>
<name>A0A178KLZ7_9GAMM</name>
<dbReference type="Proteomes" id="UP000078503">
    <property type="component" value="Unassembled WGS sequence"/>
</dbReference>
<evidence type="ECO:0000313" key="2">
    <source>
        <dbReference type="Proteomes" id="UP000078503"/>
    </source>
</evidence>
<dbReference type="AlphaFoldDB" id="A0A178KLZ7"/>
<dbReference type="EMBL" id="LVHF01000012">
    <property type="protein sequence ID" value="OAN18025.1"/>
    <property type="molecule type" value="Genomic_DNA"/>
</dbReference>